<sequence length="85" mass="10094">MGMMSGYWGYRQLGRFVERHRRELINRLQIPFARVPSYSVIRRVMVNLDYEELQLVFNKWSKHYGVIPSSEWISIDGKSLKNTGT</sequence>
<dbReference type="Pfam" id="PF13808">
    <property type="entry name" value="DDE_Tnp_1_assoc"/>
    <property type="match status" value="1"/>
</dbReference>
<name>A0A4P8JBP6_9CYAN</name>
<dbReference type="AlphaFoldDB" id="A0A4P8JBP6"/>
<proteinExistence type="predicted"/>
<accession>A0A4P8JBP6</accession>
<feature type="domain" description="H repeat-associated protein N-terminal" evidence="1">
    <location>
        <begin position="1"/>
        <end position="60"/>
    </location>
</feature>
<evidence type="ECO:0000313" key="2">
    <source>
        <dbReference type="EMBL" id="QCP68992.1"/>
    </source>
</evidence>
<reference evidence="2" key="1">
    <citation type="journal article" date="2019" name="Angew. Chem. Int. Ed. Engl.">
        <title>Nature's Combinatorial Biosynthesis Produces Vatiamides A-F.</title>
        <authorList>
            <person name="Moss N.A."/>
            <person name="Seiler G."/>
            <person name="Leao T.F."/>
            <person name="Castro-Falcon G."/>
            <person name="Gerwick L."/>
            <person name="Hughes C.C."/>
            <person name="Gerwick W.H."/>
        </authorList>
    </citation>
    <scope>NUCLEOTIDE SEQUENCE</scope>
    <source>
        <strain evidence="2">ASI16Jul14-2</strain>
    </source>
</reference>
<dbReference type="EMBL" id="MK618714">
    <property type="protein sequence ID" value="QCP68992.1"/>
    <property type="molecule type" value="Genomic_DNA"/>
</dbReference>
<evidence type="ECO:0000259" key="1">
    <source>
        <dbReference type="Pfam" id="PF13808"/>
    </source>
</evidence>
<protein>
    <submittedName>
        <fullName evidence="2">Transposase</fullName>
    </submittedName>
</protein>
<dbReference type="InterPro" id="IPR032806">
    <property type="entry name" value="YbfD_N"/>
</dbReference>
<organism evidence="2">
    <name type="scientific">Moorena producens ASI16Jul14-2</name>
    <dbReference type="NCBI Taxonomy" id="2546228"/>
    <lineage>
        <taxon>Bacteria</taxon>
        <taxon>Bacillati</taxon>
        <taxon>Cyanobacteriota</taxon>
        <taxon>Cyanophyceae</taxon>
        <taxon>Coleofasciculales</taxon>
        <taxon>Coleofasciculaceae</taxon>
        <taxon>Moorena</taxon>
    </lineage>
</organism>